<protein>
    <recommendedName>
        <fullName evidence="4">Fork-head domain-containing protein</fullName>
    </recommendedName>
</protein>
<dbReference type="PROSITE" id="PS50039">
    <property type="entry name" value="FORK_HEAD_3"/>
    <property type="match status" value="1"/>
</dbReference>
<dbReference type="GO" id="GO:0000981">
    <property type="term" value="F:DNA-binding transcription factor activity, RNA polymerase II-specific"/>
    <property type="evidence" value="ECO:0007669"/>
    <property type="project" value="TreeGrafter"/>
</dbReference>
<feature type="compositionally biased region" description="Polar residues" evidence="3">
    <location>
        <begin position="448"/>
        <end position="458"/>
    </location>
</feature>
<dbReference type="AlphaFoldDB" id="A0A4Q1BMR1"/>
<accession>A0A4Q1BMR1</accession>
<dbReference type="Pfam" id="PF00250">
    <property type="entry name" value="Forkhead"/>
    <property type="match status" value="1"/>
</dbReference>
<dbReference type="OrthoDB" id="5954824at2759"/>
<dbReference type="VEuPathDB" id="FungiDB:TREMEDRAFT_61465"/>
<keyword evidence="2" id="KW-0539">Nucleus</keyword>
<evidence type="ECO:0000256" key="2">
    <source>
        <dbReference type="PROSITE-ProRule" id="PRU00089"/>
    </source>
</evidence>
<dbReference type="SMART" id="SM00339">
    <property type="entry name" value="FH"/>
    <property type="match status" value="1"/>
</dbReference>
<dbReference type="Proteomes" id="UP000289152">
    <property type="component" value="Unassembled WGS sequence"/>
</dbReference>
<feature type="region of interest" description="Disordered" evidence="3">
    <location>
        <begin position="332"/>
        <end position="472"/>
    </location>
</feature>
<dbReference type="InterPro" id="IPR050211">
    <property type="entry name" value="FOX_domain-containing"/>
</dbReference>
<feature type="compositionally biased region" description="Basic and acidic residues" evidence="3">
    <location>
        <begin position="363"/>
        <end position="379"/>
    </location>
</feature>
<gene>
    <name evidence="5" type="ORF">M231_03797</name>
</gene>
<evidence type="ECO:0000256" key="1">
    <source>
        <dbReference type="ARBA" id="ARBA00023125"/>
    </source>
</evidence>
<dbReference type="CDD" id="cd00059">
    <property type="entry name" value="FH_FOX"/>
    <property type="match status" value="1"/>
</dbReference>
<keyword evidence="6" id="KW-1185">Reference proteome</keyword>
<dbReference type="InterPro" id="IPR001766">
    <property type="entry name" value="Fork_head_dom"/>
</dbReference>
<evidence type="ECO:0000313" key="5">
    <source>
        <dbReference type="EMBL" id="RXK38952.1"/>
    </source>
</evidence>
<comment type="subcellular location">
    <subcellularLocation>
        <location evidence="2">Nucleus</location>
    </subcellularLocation>
</comment>
<feature type="compositionally biased region" description="Polar residues" evidence="3">
    <location>
        <begin position="84"/>
        <end position="97"/>
    </location>
</feature>
<dbReference type="STRING" id="5217.A0A4Q1BMR1"/>
<evidence type="ECO:0000259" key="4">
    <source>
        <dbReference type="PROSITE" id="PS50039"/>
    </source>
</evidence>
<dbReference type="GO" id="GO:0005634">
    <property type="term" value="C:nucleus"/>
    <property type="evidence" value="ECO:0007669"/>
    <property type="project" value="UniProtKB-SubCell"/>
</dbReference>
<feature type="compositionally biased region" description="Low complexity" evidence="3">
    <location>
        <begin position="107"/>
        <end position="119"/>
    </location>
</feature>
<keyword evidence="1 2" id="KW-0238">DNA-binding</keyword>
<comment type="caution">
    <text evidence="5">The sequence shown here is derived from an EMBL/GenBank/DDBJ whole genome shotgun (WGS) entry which is preliminary data.</text>
</comment>
<feature type="region of interest" description="Disordered" evidence="3">
    <location>
        <begin position="20"/>
        <end position="155"/>
    </location>
</feature>
<evidence type="ECO:0000313" key="6">
    <source>
        <dbReference type="Proteomes" id="UP000289152"/>
    </source>
</evidence>
<dbReference type="InParanoid" id="A0A4Q1BMR1"/>
<dbReference type="Gene3D" id="1.10.10.10">
    <property type="entry name" value="Winged helix-like DNA-binding domain superfamily/Winged helix DNA-binding domain"/>
    <property type="match status" value="1"/>
</dbReference>
<dbReference type="InterPro" id="IPR036390">
    <property type="entry name" value="WH_DNA-bd_sf"/>
</dbReference>
<feature type="compositionally biased region" description="Polar residues" evidence="3">
    <location>
        <begin position="381"/>
        <end position="397"/>
    </location>
</feature>
<sequence length="487" mass="53978">MEPQTTDTLPRPRLILTIGNSHIVSPDLDSGVRPVSKFSDDDVSPSTPADDECMSAFDKEGEDEISALSSPTPSNHSHPSSTSATDNLNTTYPQPSDRQVGRPLRNAAAMARARVSSSVQLKRPSPYLKNERSTPVLKTQSRTRARKRDTSAGTPALESMRRRPVDPIGQMIFLQGPVPVMPTVQELKTEGKGTWMSSCERAWRALEGTKGLGLKDGAWKACMAYDENGEAHQPNLTFDLKLRLAIASSPRKKLTLSQIRQVFLERWPYFKGDSKWERTIRHVLTTTHHFCKVPGEEGENIRGNYWTVCTHIPLCKKPDKHVKPFVEFSASSNIPSHAANGTGKMEDLSSDPSSSFALPHPQPGDRMKLETFSSGRKDTPGPSNLLSTPRPASSGERSPNDPCRNTKEWPPSTFTPRSPPGKSWHPQSAFSRSAYRMSYPPPTHHQPRQQSSMATISTLRPPMRPRGVGLTEGTRFDTINISHRFDG</sequence>
<dbReference type="InterPro" id="IPR036388">
    <property type="entry name" value="WH-like_DNA-bd_sf"/>
</dbReference>
<evidence type="ECO:0000256" key="3">
    <source>
        <dbReference type="SAM" id="MobiDB-lite"/>
    </source>
</evidence>
<organism evidence="5 6">
    <name type="scientific">Tremella mesenterica</name>
    <name type="common">Jelly fungus</name>
    <dbReference type="NCBI Taxonomy" id="5217"/>
    <lineage>
        <taxon>Eukaryota</taxon>
        <taxon>Fungi</taxon>
        <taxon>Dikarya</taxon>
        <taxon>Basidiomycota</taxon>
        <taxon>Agaricomycotina</taxon>
        <taxon>Tremellomycetes</taxon>
        <taxon>Tremellales</taxon>
        <taxon>Tremellaceae</taxon>
        <taxon>Tremella</taxon>
    </lineage>
</organism>
<feature type="compositionally biased region" description="Low complexity" evidence="3">
    <location>
        <begin position="69"/>
        <end position="83"/>
    </location>
</feature>
<proteinExistence type="predicted"/>
<dbReference type="PANTHER" id="PTHR11829:SF343">
    <property type="entry name" value="FORK-HEAD DOMAIN-CONTAINING PROTEIN"/>
    <property type="match status" value="1"/>
</dbReference>
<reference evidence="5 6" key="1">
    <citation type="submission" date="2016-06" db="EMBL/GenBank/DDBJ databases">
        <title>Evolution of pathogenesis and genome organization in the Tremellales.</title>
        <authorList>
            <person name="Cuomo C."/>
            <person name="Litvintseva A."/>
            <person name="Heitman J."/>
            <person name="Chen Y."/>
            <person name="Sun S."/>
            <person name="Springer D."/>
            <person name="Dromer F."/>
            <person name="Young S."/>
            <person name="Zeng Q."/>
            <person name="Chapman S."/>
            <person name="Gujja S."/>
            <person name="Saif S."/>
            <person name="Birren B."/>
        </authorList>
    </citation>
    <scope>NUCLEOTIDE SEQUENCE [LARGE SCALE GENOMIC DNA]</scope>
    <source>
        <strain evidence="5 6">ATCC 28783</strain>
    </source>
</reference>
<dbReference type="EMBL" id="SDIL01000039">
    <property type="protein sequence ID" value="RXK38952.1"/>
    <property type="molecule type" value="Genomic_DNA"/>
</dbReference>
<dbReference type="PANTHER" id="PTHR11829">
    <property type="entry name" value="FORKHEAD BOX PROTEIN"/>
    <property type="match status" value="1"/>
</dbReference>
<dbReference type="GO" id="GO:0000978">
    <property type="term" value="F:RNA polymerase II cis-regulatory region sequence-specific DNA binding"/>
    <property type="evidence" value="ECO:0007669"/>
    <property type="project" value="TreeGrafter"/>
</dbReference>
<name>A0A4Q1BMR1_TREME</name>
<feature type="domain" description="Fork-head" evidence="4">
    <location>
        <begin position="233"/>
        <end position="308"/>
    </location>
</feature>
<feature type="DNA-binding region" description="Fork-head" evidence="2">
    <location>
        <begin position="233"/>
        <end position="308"/>
    </location>
</feature>
<dbReference type="SUPFAM" id="SSF46785">
    <property type="entry name" value="Winged helix' DNA-binding domain"/>
    <property type="match status" value="1"/>
</dbReference>